<keyword evidence="1" id="KW-0378">Hydrolase</keyword>
<dbReference type="GO" id="GO:0009036">
    <property type="term" value="F:type II site-specific deoxyribonuclease activity"/>
    <property type="evidence" value="ECO:0007669"/>
    <property type="project" value="UniProtKB-EC"/>
</dbReference>
<gene>
    <name evidence="1" type="ORF">MFERI15407_00747</name>
</gene>
<name>A0AAQ3DQK2_9MOLU</name>
<reference evidence="1" key="1">
    <citation type="submission" date="2022-11" db="EMBL/GenBank/DDBJ databases">
        <title>Comparative genomic analysis of Mycoplasma feriruminatoris and the Mycoplasma mycoides cluster.</title>
        <authorList>
            <person name="Baby V."/>
            <person name="Ambroset C."/>
            <person name="Gaurivaud P."/>
            <person name="Boury C."/>
            <person name="Guichoux E."/>
            <person name="Lartigue C."/>
            <person name="Tardy F."/>
            <person name="Sirand-Pugnet P."/>
        </authorList>
    </citation>
    <scope>NUCLEOTIDE SEQUENCE</scope>
    <source>
        <strain evidence="1">L15407</strain>
    </source>
</reference>
<sequence>MRLKKPNSIFNMGDTSIRVKQIVEVNKIILEQLHNFMKSNVIWKKSKEEQENFYRSFINQIDELEQHEEHNLFADFTRLRNYKTPEITKKGLRARTITNSLLKLGLISEDRKLSDVGYAYIKNQIKQEDDIEKLLGLSVDNLVYLRQLLKLRIYDSNSSRYFYNFRFALKFLSVYKNVSQQHFLIILESIRPYQNQDELLNIINDYKSVYDNKLDFYQFYNKHFKDHFLKDIDLDEIEYKLNLDNWDDNYLTNKFYNNKSHKITQLYLQFLKTLIEFKNNRTDSKLKQLIEISKDDKVKKAFCYQTKIFEFNKNDDVQTFLSNNKNNVLLEKENKKIYIQFIISKIWDLIKEYSDMCRRLFETTGLISFENKLVNLNNQIVVNALLEILDDKFDLCGEHLYDLYERTYNSNWFLDLSVKEILNINNQDYDQLIRAIQKTIKVDKKDIQTKILQIREEEFRLFVHNKFPKDKVIQILKNIEKRNDEQVYSLVSQNATIPTIYEYIVTIAWFYISKYKDYLFSKSFGVSLDANKLPLVHKPANNGDIEIIDKNYSLLIETTLLNPNNQKRAELESIIRHSVNFYSNHNNCQTIFIANKLDNNVLNIFRATQFVELNSTNKTQTTVKGLNIFSLTTNELIQILEKEISDIDILKIINENLDKDPVFIKNNWRKRIINKILNL</sequence>
<dbReference type="Proteomes" id="UP001178740">
    <property type="component" value="Chromosome"/>
</dbReference>
<keyword evidence="1" id="KW-0540">Nuclease</keyword>
<proteinExistence type="predicted"/>
<organism evidence="1 2">
    <name type="scientific">Mycoplasma feriruminatoris</name>
    <dbReference type="NCBI Taxonomy" id="1179777"/>
    <lineage>
        <taxon>Bacteria</taxon>
        <taxon>Bacillati</taxon>
        <taxon>Mycoplasmatota</taxon>
        <taxon>Mollicutes</taxon>
        <taxon>Mycoplasmataceae</taxon>
        <taxon>Mycoplasma</taxon>
    </lineage>
</organism>
<dbReference type="EMBL" id="CP113499">
    <property type="protein sequence ID" value="WFQ95486.1"/>
    <property type="molecule type" value="Genomic_DNA"/>
</dbReference>
<dbReference type="Pfam" id="PF09491">
    <property type="entry name" value="RE_AlwI"/>
    <property type="match status" value="1"/>
</dbReference>
<dbReference type="Gene3D" id="3.40.91.50">
    <property type="match status" value="1"/>
</dbReference>
<dbReference type="REBASE" id="710354">
    <property type="entry name" value="Mfe15407ORF748P"/>
</dbReference>
<evidence type="ECO:0000313" key="2">
    <source>
        <dbReference type="Proteomes" id="UP001178740"/>
    </source>
</evidence>
<dbReference type="AlphaFoldDB" id="A0AAQ3DQK2"/>
<protein>
    <submittedName>
        <fullName evidence="1">AlwI family type II restriction endonuclease</fullName>
        <ecNumber evidence="1">3.1.21.4</ecNumber>
    </submittedName>
</protein>
<keyword evidence="1" id="KW-0255">Endonuclease</keyword>
<dbReference type="RefSeq" id="WP_278300282.1">
    <property type="nucleotide sequence ID" value="NZ_CP113499.1"/>
</dbReference>
<accession>A0AAQ3DQK2</accession>
<dbReference type="EC" id="3.1.21.4" evidence="1"/>
<dbReference type="InterPro" id="IPR018573">
    <property type="entry name" value="Restrct_endonuc_II_AlwI"/>
</dbReference>
<evidence type="ECO:0000313" key="1">
    <source>
        <dbReference type="EMBL" id="WFQ95486.1"/>
    </source>
</evidence>